<feature type="transmembrane region" description="Helical" evidence="10">
    <location>
        <begin position="237"/>
        <end position="265"/>
    </location>
</feature>
<feature type="transmembrane region" description="Helical" evidence="10">
    <location>
        <begin position="89"/>
        <end position="113"/>
    </location>
</feature>
<comment type="subcellular location">
    <subcellularLocation>
        <location evidence="1">Cell membrane</location>
        <topology evidence="1">Multi-pass membrane protein</topology>
    </subcellularLocation>
</comment>
<dbReference type="Pfam" id="PF01554">
    <property type="entry name" value="MatE"/>
    <property type="match status" value="2"/>
</dbReference>
<dbReference type="InterPro" id="IPR048279">
    <property type="entry name" value="MdtK-like"/>
</dbReference>
<dbReference type="EMBL" id="JAULJQ010000002">
    <property type="protein sequence ID" value="MDO2408894.1"/>
    <property type="molecule type" value="Genomic_DNA"/>
</dbReference>
<evidence type="ECO:0000256" key="2">
    <source>
        <dbReference type="ARBA" id="ARBA00022448"/>
    </source>
</evidence>
<evidence type="ECO:0000313" key="11">
    <source>
        <dbReference type="EMBL" id="MDO2408894.1"/>
    </source>
</evidence>
<dbReference type="PANTHER" id="PTHR43298:SF2">
    <property type="entry name" value="FMN_FAD EXPORTER YEEO-RELATED"/>
    <property type="match status" value="1"/>
</dbReference>
<evidence type="ECO:0000256" key="6">
    <source>
        <dbReference type="ARBA" id="ARBA00022989"/>
    </source>
</evidence>
<evidence type="ECO:0000256" key="3">
    <source>
        <dbReference type="ARBA" id="ARBA00022449"/>
    </source>
</evidence>
<keyword evidence="6 10" id="KW-1133">Transmembrane helix</keyword>
<keyword evidence="2" id="KW-0813">Transport</keyword>
<keyword evidence="8 10" id="KW-0472">Membrane</keyword>
<feature type="transmembrane region" description="Helical" evidence="10">
    <location>
        <begin position="419"/>
        <end position="439"/>
    </location>
</feature>
<dbReference type="RefSeq" id="WP_302243658.1">
    <property type="nucleotide sequence ID" value="NZ_JAULJQ010000002.1"/>
</dbReference>
<evidence type="ECO:0000256" key="7">
    <source>
        <dbReference type="ARBA" id="ARBA00023065"/>
    </source>
</evidence>
<keyword evidence="4" id="KW-1003">Cell membrane</keyword>
<accession>A0ABT8T6V1</accession>
<evidence type="ECO:0000256" key="1">
    <source>
        <dbReference type="ARBA" id="ARBA00004651"/>
    </source>
</evidence>
<dbReference type="InterPro" id="IPR002528">
    <property type="entry name" value="MATE_fam"/>
</dbReference>
<evidence type="ECO:0000256" key="8">
    <source>
        <dbReference type="ARBA" id="ARBA00023136"/>
    </source>
</evidence>
<protein>
    <recommendedName>
        <fullName evidence="9">Multidrug-efflux transporter</fullName>
    </recommendedName>
</protein>
<organism evidence="11 12">
    <name type="scientific">Campylobacter magnus</name>
    <dbReference type="NCBI Taxonomy" id="3026462"/>
    <lineage>
        <taxon>Bacteria</taxon>
        <taxon>Pseudomonadati</taxon>
        <taxon>Campylobacterota</taxon>
        <taxon>Epsilonproteobacteria</taxon>
        <taxon>Campylobacterales</taxon>
        <taxon>Campylobacteraceae</taxon>
        <taxon>Campylobacter</taxon>
    </lineage>
</organism>
<dbReference type="Proteomes" id="UP001171111">
    <property type="component" value="Unassembled WGS sequence"/>
</dbReference>
<feature type="transmembrane region" description="Helical" evidence="10">
    <location>
        <begin position="133"/>
        <end position="154"/>
    </location>
</feature>
<feature type="transmembrane region" description="Helical" evidence="10">
    <location>
        <begin position="161"/>
        <end position="183"/>
    </location>
</feature>
<feature type="transmembrane region" description="Helical" evidence="10">
    <location>
        <begin position="359"/>
        <end position="383"/>
    </location>
</feature>
<dbReference type="InterPro" id="IPR050222">
    <property type="entry name" value="MATE_MdtK"/>
</dbReference>
<feature type="transmembrane region" description="Helical" evidence="10">
    <location>
        <begin position="390"/>
        <end position="413"/>
    </location>
</feature>
<sequence length="450" mass="49109">MSKHPDISTSFKAIFALLWPQVLMMYVICVMNVAPIWAAGKMSADVSAALGVSMQMLFLLSVINIALNSGATAVISQSIGAKKLDRAKFYVFITLLLNALFGVGVGVLAYIFSGQIFALLGLKGAALDIANELWAVLLFSLPCSFLFNSAMVVFRSFREVIFPLIITIIVCAFYLFFIFKLSFSHFFMGREYMGLAYSNLIAQGIAALLGAFALIAKGHISASFLPFAWLRLAMPKLLKTALHSGATSIVWQAGYVTLYAIVGFLPLHSNEALGGLASGHRVESFIFMVGVAFHMSASVVVGNCLGAKRVAEARRIAAILVFSGAAVMSVVAGILWWFMSDLAAFMSDDGLVQFYIVEYLKYNFLSTPFSIISTIFAGVMIGASAAHFNLLIFGLSFWVIRIPLAYALGHFVWGDATGVFVAMLISQVIQTALMLYVFYRVDWTKYALKH</sequence>
<gene>
    <name evidence="11" type="ORF">Q2362_02115</name>
</gene>
<feature type="transmembrane region" description="Helical" evidence="10">
    <location>
        <begin position="46"/>
        <end position="68"/>
    </location>
</feature>
<keyword evidence="5 10" id="KW-0812">Transmembrane</keyword>
<keyword evidence="12" id="KW-1185">Reference proteome</keyword>
<feature type="transmembrane region" description="Helical" evidence="10">
    <location>
        <begin position="317"/>
        <end position="339"/>
    </location>
</feature>
<evidence type="ECO:0000256" key="10">
    <source>
        <dbReference type="SAM" id="Phobius"/>
    </source>
</evidence>
<comment type="caution">
    <text evidence="11">The sequence shown here is derived from an EMBL/GenBank/DDBJ whole genome shotgun (WGS) entry which is preliminary data.</text>
</comment>
<keyword evidence="7" id="KW-0406">Ion transport</keyword>
<dbReference type="PIRSF" id="PIRSF006603">
    <property type="entry name" value="DinF"/>
    <property type="match status" value="1"/>
</dbReference>
<feature type="transmembrane region" description="Helical" evidence="10">
    <location>
        <begin position="12"/>
        <end position="34"/>
    </location>
</feature>
<evidence type="ECO:0000256" key="5">
    <source>
        <dbReference type="ARBA" id="ARBA00022692"/>
    </source>
</evidence>
<feature type="transmembrane region" description="Helical" evidence="10">
    <location>
        <begin position="195"/>
        <end position="216"/>
    </location>
</feature>
<evidence type="ECO:0000256" key="4">
    <source>
        <dbReference type="ARBA" id="ARBA00022475"/>
    </source>
</evidence>
<name>A0ABT8T6V1_9BACT</name>
<dbReference type="PANTHER" id="PTHR43298">
    <property type="entry name" value="MULTIDRUG RESISTANCE PROTEIN NORM-RELATED"/>
    <property type="match status" value="1"/>
</dbReference>
<proteinExistence type="predicted"/>
<reference evidence="11 12" key="1">
    <citation type="submission" date="2023-06" db="EMBL/GenBank/DDBJ databases">
        <title>Campylobacter magnum sp. nov., isolated from cecal contents of domestic pigs (Sus scrofa domesticus).</title>
        <authorList>
            <person name="Papic B."/>
            <person name="Gruntar I."/>
        </authorList>
    </citation>
    <scope>NUCLEOTIDE SEQUENCE [LARGE SCALE GENOMIC DNA]</scope>
    <source>
        <strain evidence="12">34484-21</strain>
    </source>
</reference>
<feature type="transmembrane region" description="Helical" evidence="10">
    <location>
        <begin position="285"/>
        <end position="305"/>
    </location>
</feature>
<dbReference type="CDD" id="cd13137">
    <property type="entry name" value="MATE_NorM_like"/>
    <property type="match status" value="1"/>
</dbReference>
<evidence type="ECO:0000313" key="12">
    <source>
        <dbReference type="Proteomes" id="UP001171111"/>
    </source>
</evidence>
<keyword evidence="3" id="KW-0050">Antiport</keyword>
<evidence type="ECO:0000256" key="9">
    <source>
        <dbReference type="ARBA" id="ARBA00031636"/>
    </source>
</evidence>